<dbReference type="SUPFAM" id="SSF56672">
    <property type="entry name" value="DNA/RNA polymerases"/>
    <property type="match status" value="1"/>
</dbReference>
<name>A0ABV7VAL8_9PROT</name>
<dbReference type="EC" id="2.7.7.7" evidence="3 16"/>
<evidence type="ECO:0000256" key="7">
    <source>
        <dbReference type="ARBA" id="ARBA00022705"/>
    </source>
</evidence>
<dbReference type="InterPro" id="IPR002421">
    <property type="entry name" value="5-3_exonuclease"/>
</dbReference>
<evidence type="ECO:0000313" key="21">
    <source>
        <dbReference type="EMBL" id="MFC3674493.1"/>
    </source>
</evidence>
<dbReference type="PANTHER" id="PTHR10133">
    <property type="entry name" value="DNA POLYMERASE I"/>
    <property type="match status" value="1"/>
</dbReference>
<evidence type="ECO:0000256" key="12">
    <source>
        <dbReference type="ARBA" id="ARBA00022932"/>
    </source>
</evidence>
<feature type="domain" description="DNA-directed DNA polymerase family A palm" evidence="20">
    <location>
        <begin position="710"/>
        <end position="916"/>
    </location>
</feature>
<dbReference type="Pfam" id="PF02739">
    <property type="entry name" value="5_3_exonuc_N"/>
    <property type="match status" value="1"/>
</dbReference>
<dbReference type="InterPro" id="IPR002562">
    <property type="entry name" value="3'-5'_exonuclease_dom"/>
</dbReference>
<dbReference type="InterPro" id="IPR008918">
    <property type="entry name" value="HhH2"/>
</dbReference>
<dbReference type="InterPro" id="IPR020046">
    <property type="entry name" value="5-3_exonucl_a-hlix_arch_N"/>
</dbReference>
<keyword evidence="6 17" id="KW-0548">Nucleotidyltransferase</keyword>
<proteinExistence type="inferred from homology"/>
<dbReference type="SUPFAM" id="SSF53098">
    <property type="entry name" value="Ribonuclease H-like"/>
    <property type="match status" value="1"/>
</dbReference>
<evidence type="ECO:0000256" key="17">
    <source>
        <dbReference type="RuleBase" id="RU004460"/>
    </source>
</evidence>
<dbReference type="InterPro" id="IPR029060">
    <property type="entry name" value="PIN-like_dom_sf"/>
</dbReference>
<dbReference type="RefSeq" id="WP_379721568.1">
    <property type="nucleotide sequence ID" value="NZ_JBHRYJ010000001.1"/>
</dbReference>
<evidence type="ECO:0000256" key="6">
    <source>
        <dbReference type="ARBA" id="ARBA00022695"/>
    </source>
</evidence>
<comment type="function">
    <text evidence="17">In addition to polymerase activity, this DNA polymerase exhibits 3'-5' and 5'-3' exonuclease activity.</text>
</comment>
<dbReference type="CDD" id="cd08637">
    <property type="entry name" value="DNA_pol_A_pol_I_C"/>
    <property type="match status" value="1"/>
</dbReference>
<dbReference type="GO" id="GO:0003887">
    <property type="term" value="F:DNA-directed DNA polymerase activity"/>
    <property type="evidence" value="ECO:0007669"/>
    <property type="project" value="UniProtKB-EC"/>
</dbReference>
<dbReference type="Gene3D" id="3.30.70.370">
    <property type="match status" value="1"/>
</dbReference>
<evidence type="ECO:0000259" key="20">
    <source>
        <dbReference type="SMART" id="SM00482"/>
    </source>
</evidence>
<dbReference type="InterPro" id="IPR020045">
    <property type="entry name" value="DNA_polI_H3TH"/>
</dbReference>
<dbReference type="Gene3D" id="3.30.420.10">
    <property type="entry name" value="Ribonuclease H-like superfamily/Ribonuclease H"/>
    <property type="match status" value="1"/>
</dbReference>
<dbReference type="Pfam" id="PF00476">
    <property type="entry name" value="DNA_pol_A"/>
    <property type="match status" value="1"/>
</dbReference>
<evidence type="ECO:0000256" key="5">
    <source>
        <dbReference type="ARBA" id="ARBA00022679"/>
    </source>
</evidence>
<keyword evidence="12 17" id="KW-0239">DNA-directed DNA polymerase</keyword>
<dbReference type="InterPro" id="IPR036397">
    <property type="entry name" value="RNaseH_sf"/>
</dbReference>
<dbReference type="InterPro" id="IPR001098">
    <property type="entry name" value="DNA-dir_DNA_pol_A_palm_dom"/>
</dbReference>
<dbReference type="SMART" id="SM00279">
    <property type="entry name" value="HhH2"/>
    <property type="match status" value="1"/>
</dbReference>
<dbReference type="PANTHER" id="PTHR10133:SF27">
    <property type="entry name" value="DNA POLYMERASE NU"/>
    <property type="match status" value="1"/>
</dbReference>
<dbReference type="Pfam" id="PF01612">
    <property type="entry name" value="DNA_pol_A_exo1"/>
    <property type="match status" value="1"/>
</dbReference>
<accession>A0ABV7VAL8</accession>
<dbReference type="PROSITE" id="PS00447">
    <property type="entry name" value="DNA_POLYMERASE_A"/>
    <property type="match status" value="1"/>
</dbReference>
<dbReference type="Gene3D" id="1.20.1060.10">
    <property type="entry name" value="Taq DNA Polymerase, Chain T, domain 4"/>
    <property type="match status" value="1"/>
</dbReference>
<dbReference type="SUPFAM" id="SSF88723">
    <property type="entry name" value="PIN domain-like"/>
    <property type="match status" value="1"/>
</dbReference>
<dbReference type="InterPro" id="IPR002298">
    <property type="entry name" value="DNA_polymerase_A"/>
</dbReference>
<dbReference type="Pfam" id="PF01367">
    <property type="entry name" value="5_3_exonuc"/>
    <property type="match status" value="1"/>
</dbReference>
<dbReference type="CDD" id="cd09898">
    <property type="entry name" value="H3TH_53EXO"/>
    <property type="match status" value="1"/>
</dbReference>
<evidence type="ECO:0000256" key="2">
    <source>
        <dbReference type="ARBA" id="ARBA00011541"/>
    </source>
</evidence>
<comment type="caution">
    <text evidence="21">The sequence shown here is derived from an EMBL/GenBank/DDBJ whole genome shotgun (WGS) entry which is preliminary data.</text>
</comment>
<dbReference type="NCBIfam" id="TIGR00593">
    <property type="entry name" value="pola"/>
    <property type="match status" value="1"/>
</dbReference>
<keyword evidence="5 17" id="KW-0808">Transferase</keyword>
<reference evidence="22" key="1">
    <citation type="journal article" date="2019" name="Int. J. Syst. Evol. Microbiol.">
        <title>The Global Catalogue of Microorganisms (GCM) 10K type strain sequencing project: providing services to taxonomists for standard genome sequencing and annotation.</title>
        <authorList>
            <consortium name="The Broad Institute Genomics Platform"/>
            <consortium name="The Broad Institute Genome Sequencing Center for Infectious Disease"/>
            <person name="Wu L."/>
            <person name="Ma J."/>
        </authorList>
    </citation>
    <scope>NUCLEOTIDE SEQUENCE [LARGE SCALE GENOMIC DNA]</scope>
    <source>
        <strain evidence="22">KCTC 42182</strain>
    </source>
</reference>
<evidence type="ECO:0000256" key="13">
    <source>
        <dbReference type="ARBA" id="ARBA00023125"/>
    </source>
</evidence>
<dbReference type="InterPro" id="IPR036279">
    <property type="entry name" value="5-3_exonuclease_C_sf"/>
</dbReference>
<evidence type="ECO:0000256" key="8">
    <source>
        <dbReference type="ARBA" id="ARBA00022722"/>
    </source>
</evidence>
<dbReference type="SMART" id="SM00482">
    <property type="entry name" value="POLAc"/>
    <property type="match status" value="1"/>
</dbReference>
<dbReference type="InterPro" id="IPR018320">
    <property type="entry name" value="DNA_polymerase_1"/>
</dbReference>
<evidence type="ECO:0000256" key="3">
    <source>
        <dbReference type="ARBA" id="ARBA00012417"/>
    </source>
</evidence>
<evidence type="ECO:0000313" key="22">
    <source>
        <dbReference type="Proteomes" id="UP001595711"/>
    </source>
</evidence>
<organism evidence="21 22">
    <name type="scientific">Ferrovibrio xuzhouensis</name>
    <dbReference type="NCBI Taxonomy" id="1576914"/>
    <lineage>
        <taxon>Bacteria</taxon>
        <taxon>Pseudomonadati</taxon>
        <taxon>Pseudomonadota</taxon>
        <taxon>Alphaproteobacteria</taxon>
        <taxon>Rhodospirillales</taxon>
        <taxon>Rhodospirillaceae</taxon>
        <taxon>Ferrovibrio</taxon>
    </lineage>
</organism>
<evidence type="ECO:0000259" key="19">
    <source>
        <dbReference type="SMART" id="SM00475"/>
    </source>
</evidence>
<keyword evidence="9 17" id="KW-0227">DNA damage</keyword>
<evidence type="ECO:0000259" key="18">
    <source>
        <dbReference type="SMART" id="SM00474"/>
    </source>
</evidence>
<dbReference type="Gene3D" id="1.10.150.20">
    <property type="entry name" value="5' to 3' exonuclease, C-terminal subdomain"/>
    <property type="match status" value="2"/>
</dbReference>
<dbReference type="SMART" id="SM00475">
    <property type="entry name" value="53EXOc"/>
    <property type="match status" value="1"/>
</dbReference>
<dbReference type="InterPro" id="IPR043502">
    <property type="entry name" value="DNA/RNA_pol_sf"/>
</dbReference>
<dbReference type="SMART" id="SM00474">
    <property type="entry name" value="35EXOc"/>
    <property type="match status" value="1"/>
</dbReference>
<dbReference type="NCBIfam" id="NF004397">
    <property type="entry name" value="PRK05755.1"/>
    <property type="match status" value="1"/>
</dbReference>
<dbReference type="InterPro" id="IPR019760">
    <property type="entry name" value="DNA-dir_DNA_pol_A_CS"/>
</dbReference>
<evidence type="ECO:0000256" key="9">
    <source>
        <dbReference type="ARBA" id="ARBA00022763"/>
    </source>
</evidence>
<dbReference type="InterPro" id="IPR012337">
    <property type="entry name" value="RNaseH-like_sf"/>
</dbReference>
<keyword evidence="7 17" id="KW-0235">DNA replication</keyword>
<feature type="domain" description="3'-5' exonuclease" evidence="18">
    <location>
        <begin position="345"/>
        <end position="541"/>
    </location>
</feature>
<comment type="catalytic activity">
    <reaction evidence="15 17">
        <text>DNA(n) + a 2'-deoxyribonucleoside 5'-triphosphate = DNA(n+1) + diphosphate</text>
        <dbReference type="Rhea" id="RHEA:22508"/>
        <dbReference type="Rhea" id="RHEA-COMP:17339"/>
        <dbReference type="Rhea" id="RHEA-COMP:17340"/>
        <dbReference type="ChEBI" id="CHEBI:33019"/>
        <dbReference type="ChEBI" id="CHEBI:61560"/>
        <dbReference type="ChEBI" id="CHEBI:173112"/>
        <dbReference type="EC" id="2.7.7.7"/>
    </reaction>
</comment>
<dbReference type="Proteomes" id="UP001595711">
    <property type="component" value="Unassembled WGS sequence"/>
</dbReference>
<keyword evidence="10 17" id="KW-0378">Hydrolase</keyword>
<keyword evidence="8" id="KW-0540">Nuclease</keyword>
<dbReference type="Gene3D" id="3.40.50.1010">
    <property type="entry name" value="5'-nuclease"/>
    <property type="match status" value="1"/>
</dbReference>
<evidence type="ECO:0000256" key="15">
    <source>
        <dbReference type="ARBA" id="ARBA00049244"/>
    </source>
</evidence>
<evidence type="ECO:0000256" key="4">
    <source>
        <dbReference type="ARBA" id="ARBA00020311"/>
    </source>
</evidence>
<comment type="subunit">
    <text evidence="2">Single-chain monomer with multiple functions.</text>
</comment>
<keyword evidence="14 17" id="KW-0234">DNA repair</keyword>
<evidence type="ECO:0000256" key="11">
    <source>
        <dbReference type="ARBA" id="ARBA00022839"/>
    </source>
</evidence>
<gene>
    <name evidence="17 21" type="primary">polA</name>
    <name evidence="21" type="ORF">ACFOOQ_03000</name>
</gene>
<keyword evidence="13 17" id="KW-0238">DNA-binding</keyword>
<evidence type="ECO:0000256" key="16">
    <source>
        <dbReference type="NCBIfam" id="TIGR00593"/>
    </source>
</evidence>
<dbReference type="EMBL" id="JBHRYJ010000001">
    <property type="protein sequence ID" value="MFC3674493.1"/>
    <property type="molecule type" value="Genomic_DNA"/>
</dbReference>
<evidence type="ECO:0000256" key="14">
    <source>
        <dbReference type="ARBA" id="ARBA00023204"/>
    </source>
</evidence>
<evidence type="ECO:0000256" key="1">
    <source>
        <dbReference type="ARBA" id="ARBA00007705"/>
    </source>
</evidence>
<dbReference type="CDD" id="cd09859">
    <property type="entry name" value="PIN_53EXO"/>
    <property type="match status" value="1"/>
</dbReference>
<keyword evidence="11 17" id="KW-0269">Exonuclease</keyword>
<comment type="similarity">
    <text evidence="1 17">Belongs to the DNA polymerase type-A family.</text>
</comment>
<keyword evidence="22" id="KW-1185">Reference proteome</keyword>
<protein>
    <recommendedName>
        <fullName evidence="4 16">DNA polymerase I</fullName>
        <ecNumber evidence="3 16">2.7.7.7</ecNumber>
    </recommendedName>
</protein>
<dbReference type="SUPFAM" id="SSF47807">
    <property type="entry name" value="5' to 3' exonuclease, C-terminal subdomain"/>
    <property type="match status" value="1"/>
</dbReference>
<dbReference type="PRINTS" id="PR00868">
    <property type="entry name" value="DNAPOLI"/>
</dbReference>
<evidence type="ECO:0000256" key="10">
    <source>
        <dbReference type="ARBA" id="ARBA00022801"/>
    </source>
</evidence>
<feature type="domain" description="5'-3' exonuclease" evidence="19">
    <location>
        <begin position="4"/>
        <end position="271"/>
    </location>
</feature>
<sequence>MPGKHRLYLVDGSGYIFRAYHALPPLTRKSDGMPIGAVSGFCNMLSSLRDKAEHDQAVSHMAVIFDTSRQTFRSDIYPAYKANRAETPEDLIPQFGPIRDASRAFGLATLEMDGFEADDLIATYARIAHEAGMEVVVVSSDKDLMQLVRASSADEPGVGMLDPMKDRSIGPAEVMEKFGVAPDKVVDVQALAGDATDNVPGVPGIGIKTAAELINTYGDLDTLLERAAEIKQPKRRQTLLDNADKARISRQLVKLRDDAPVKDGLDALTLGPVEWPKLAAFLDLMEFRTLKARIENRLKLRGTADMGPGSSGGAPVTVAAPAKEIAFEGEGGPEQPAAPVGQGSYTLVQDIKTLQAWIDRASAAGIVAFDTETTDLSPTKAELVGFSLAVEPGEGCYVPVGHIPPGGGGLDLGGHGEIRQIPLQDALAALKPLLADPGVLKIGQNIKYDMAVLAGYRVDIVSYDDTMLISYTLDAGKHGHGMDELSELHLGHKPISYDEVTGTGKARISFAEVPLEAACKYAAEDADITLRLYRALKPRLLAEKQVTLYETIERPLPAVVCAMEVAGIRVDPAELNRLSADFAERMAGFEKTAHDLAGESFNIGSPKQLGEILFDKMSLPGGKKGKTGAYSTGADVLEELAAQGHDLPRAVLDWRQLAKLKSTYTDALVASINPKTGRVHTSYSIASTNTGRFASNDPNLQNIPVRTEEGRKIRKAFVADKGCKLVSADYSQIELRILAHIADIAALKQAFLDGIDIHALTASQVFDTPVEGMNPMVRRAAKAINFGIIYGMSAFGLAAQLGIPQREAQAYIEAYFKRYPGIRDYMDRTRKQVKEQGFVTTLFGRRVHFPNINTRNPAERAFLERASINAPIQGSAADVIKRAMGKLPAALAAEGLQARMLLQVHDELVFEAPEAEVEALIAVAKRVMQAAAALSVPLTVEAGVGDNWEAAH</sequence>
<dbReference type="CDD" id="cd06139">
    <property type="entry name" value="DNA_polA_I_Ecoli_like_exo"/>
    <property type="match status" value="1"/>
</dbReference>